<protein>
    <recommendedName>
        <fullName evidence="2">Endo-alpha-N-acetylgalactosaminidase N-terminal domain-containing protein</fullName>
    </recommendedName>
</protein>
<comment type="caution">
    <text evidence="3">The sequence shown here is derived from an EMBL/GenBank/DDBJ whole genome shotgun (WGS) entry which is preliminary data.</text>
</comment>
<accession>A0A921ML25</accession>
<dbReference type="EMBL" id="DYUC01000035">
    <property type="protein sequence ID" value="HJG86205.1"/>
    <property type="molecule type" value="Genomic_DNA"/>
</dbReference>
<feature type="signal peptide" evidence="1">
    <location>
        <begin position="1"/>
        <end position="32"/>
    </location>
</feature>
<name>A0A921ML25_9FIRM</name>
<evidence type="ECO:0000313" key="4">
    <source>
        <dbReference type="Proteomes" id="UP000760668"/>
    </source>
</evidence>
<gene>
    <name evidence="3" type="ORF">K8V01_04170</name>
</gene>
<sequence length="736" mass="77127">MKQFQRIRRALSILLTAAMLLSLPGLSAFALAEDTDVGTADETEIALSDFAQASGQLTYEAATEGEGYTFTTTTYGKWNSVPVVALQDYDWSTGTFTLTYVDNGVGEDKATNSDFGVFLRFTGTGSAQDEFLYIGYSTQDAAVANDVTGNGWFWQYRYDGRGEFLSMPIQSGEGVPAPVIGEETTLAVEITEEGAINLTVTTGATESQATLTLPGDREDWDVTGMNGNGSLTGLLPNLEAGSVGFGALAAGSSVNTNITVKSASVTGGTAVTPDSILAAAKTEVEGAEYTAASSDASDAAAAKTAAEGKLSALGLNTGITFQVNDVEGGFTAAVDGTKEQPAGTAGSYKFTVTLSMGDAAPVTTTELTMTITPAAYVEPEPEELADPGLPPVEMAEGDDDYNQDLTQSTSITGGQAVNINEAFWGMDGYAIQMASGDDTRIKFLDFEDVQDGAYEIAFRTTDSVPSTLGFLARYVDESKYAGLSIDSSGATWAGHYATSLSGRKNPGLQYALPLSANTTYLVRVEYSGANVTVKAMWEGQDSWFTMGSYTISGGYTGAGGFAIRMRGGTGLPVIFDNIKQFNADGGLVKELNFNDKATPNTETRANRGTDILTGTNITFVEIPASETVAGFAPGRGTKIAAEAAGVYVDSTAPSAANPTYTVQLNGSSNKLGLVFNYQDADNYAAVWYDGAKWVAGGRSGGQDVAAIDLSARNIPAPDGTHTYRIAYDETKGYTLT</sequence>
<dbReference type="Pfam" id="PF17995">
    <property type="entry name" value="GH101_N"/>
    <property type="match status" value="1"/>
</dbReference>
<dbReference type="Gene3D" id="2.60.120.870">
    <property type="match status" value="2"/>
</dbReference>
<evidence type="ECO:0000313" key="3">
    <source>
        <dbReference type="EMBL" id="HJG86205.1"/>
    </source>
</evidence>
<reference evidence="3" key="1">
    <citation type="journal article" date="2021" name="PeerJ">
        <title>Extensive microbial diversity within the chicken gut microbiome revealed by metagenomics and culture.</title>
        <authorList>
            <person name="Gilroy R."/>
            <person name="Ravi A."/>
            <person name="Getino M."/>
            <person name="Pursley I."/>
            <person name="Horton D.L."/>
            <person name="Alikhan N.F."/>
            <person name="Baker D."/>
            <person name="Gharbi K."/>
            <person name="Hall N."/>
            <person name="Watson M."/>
            <person name="Adriaenssens E.M."/>
            <person name="Foster-Nyarko E."/>
            <person name="Jarju S."/>
            <person name="Secka A."/>
            <person name="Antonio M."/>
            <person name="Oren A."/>
            <person name="Chaudhuri R.R."/>
            <person name="La Ragione R."/>
            <person name="Hildebrand F."/>
            <person name="Pallen M.J."/>
        </authorList>
    </citation>
    <scope>NUCLEOTIDE SEQUENCE</scope>
    <source>
        <strain evidence="3">CHK179-5677</strain>
    </source>
</reference>
<organism evidence="3 4">
    <name type="scientific">Pseudoflavonifractor capillosus</name>
    <dbReference type="NCBI Taxonomy" id="106588"/>
    <lineage>
        <taxon>Bacteria</taxon>
        <taxon>Bacillati</taxon>
        <taxon>Bacillota</taxon>
        <taxon>Clostridia</taxon>
        <taxon>Eubacteriales</taxon>
        <taxon>Oscillospiraceae</taxon>
        <taxon>Pseudoflavonifractor</taxon>
    </lineage>
</organism>
<keyword evidence="1" id="KW-0732">Signal</keyword>
<evidence type="ECO:0000259" key="2">
    <source>
        <dbReference type="Pfam" id="PF17995"/>
    </source>
</evidence>
<evidence type="ECO:0000256" key="1">
    <source>
        <dbReference type="SAM" id="SignalP"/>
    </source>
</evidence>
<dbReference type="Proteomes" id="UP000760668">
    <property type="component" value="Unassembled WGS sequence"/>
</dbReference>
<proteinExistence type="predicted"/>
<feature type="chain" id="PRO_5036769970" description="Endo-alpha-N-acetylgalactosaminidase N-terminal domain-containing protein" evidence="1">
    <location>
        <begin position="33"/>
        <end position="736"/>
    </location>
</feature>
<feature type="non-terminal residue" evidence="3">
    <location>
        <position position="736"/>
    </location>
</feature>
<dbReference type="InterPro" id="IPR040575">
    <property type="entry name" value="GH101_N"/>
</dbReference>
<dbReference type="AlphaFoldDB" id="A0A921ML25"/>
<feature type="domain" description="Endo-alpha-N-acetylgalactosaminidase N-terminal" evidence="2">
    <location>
        <begin position="94"/>
        <end position="200"/>
    </location>
</feature>
<reference evidence="3" key="2">
    <citation type="submission" date="2021-09" db="EMBL/GenBank/DDBJ databases">
        <authorList>
            <person name="Gilroy R."/>
        </authorList>
    </citation>
    <scope>NUCLEOTIDE SEQUENCE</scope>
    <source>
        <strain evidence="3">CHK179-5677</strain>
    </source>
</reference>
<dbReference type="RefSeq" id="WP_304247650.1">
    <property type="nucleotide sequence ID" value="NZ_DYUC01000035.1"/>
</dbReference>